<feature type="compositionally biased region" description="Basic and acidic residues" evidence="1">
    <location>
        <begin position="190"/>
        <end position="203"/>
    </location>
</feature>
<keyword evidence="2" id="KW-1133">Transmembrane helix</keyword>
<protein>
    <submittedName>
        <fullName evidence="3">Uncharacterized protein</fullName>
    </submittedName>
</protein>
<evidence type="ECO:0000256" key="2">
    <source>
        <dbReference type="SAM" id="Phobius"/>
    </source>
</evidence>
<name>A0AAE3EK90_9SPIR</name>
<evidence type="ECO:0000313" key="3">
    <source>
        <dbReference type="EMBL" id="MCD1655401.1"/>
    </source>
</evidence>
<dbReference type="EMBL" id="JAINWA010000003">
    <property type="protein sequence ID" value="MCD1655401.1"/>
    <property type="molecule type" value="Genomic_DNA"/>
</dbReference>
<organism evidence="3 4">
    <name type="scientific">Teretinema zuelzerae</name>
    <dbReference type="NCBI Taxonomy" id="156"/>
    <lineage>
        <taxon>Bacteria</taxon>
        <taxon>Pseudomonadati</taxon>
        <taxon>Spirochaetota</taxon>
        <taxon>Spirochaetia</taxon>
        <taxon>Spirochaetales</taxon>
        <taxon>Treponemataceae</taxon>
        <taxon>Teretinema</taxon>
    </lineage>
</organism>
<feature type="transmembrane region" description="Helical" evidence="2">
    <location>
        <begin position="15"/>
        <end position="32"/>
    </location>
</feature>
<keyword evidence="2" id="KW-0812">Transmembrane</keyword>
<dbReference type="AlphaFoldDB" id="A0AAE3EK90"/>
<sequence>MDFNQSDRDRLKKSALFSLLFYAVIGLFFMLFPETLRPPKTVEYQSVKILLNPPEREIPPPAPQKIAEVQEPERVPAANKAAPSSAKKAPPAPAKSAPAKPAAAKAKPAEPARQSSGLGIPNFDKPVVSSSRDTGEAEFLDFTASEQSSPVERKSLPSGGRQDQVFEGSAGRVDSSPSGPVSAVSSTARQKTDASESTERSLKEIGAATAGSRDGSSSSASSASASDSRSVSTIPELSFEGAARRLLSPANPKIELPPELIVLITSNLDVTIGFRVRADGSVISGSVSFTPSASLPPKVQDFLRREFSRWRFEAGSSDGQAGFLYSIKIK</sequence>
<keyword evidence="4" id="KW-1185">Reference proteome</keyword>
<evidence type="ECO:0000256" key="1">
    <source>
        <dbReference type="SAM" id="MobiDB-lite"/>
    </source>
</evidence>
<accession>A0AAE3EK90</accession>
<proteinExistence type="predicted"/>
<feature type="compositionally biased region" description="Low complexity" evidence="1">
    <location>
        <begin position="175"/>
        <end position="186"/>
    </location>
</feature>
<dbReference type="RefSeq" id="WP_230756521.1">
    <property type="nucleotide sequence ID" value="NZ_JAINWA010000003.1"/>
</dbReference>
<reference evidence="3" key="1">
    <citation type="submission" date="2021-08" db="EMBL/GenBank/DDBJ databases">
        <title>Comparative analyses of Brucepasteria parasyntrophica and Teretinema zuelzerae.</title>
        <authorList>
            <person name="Song Y."/>
            <person name="Brune A."/>
        </authorList>
    </citation>
    <scope>NUCLEOTIDE SEQUENCE</scope>
    <source>
        <strain evidence="3">DSM 1903</strain>
    </source>
</reference>
<dbReference type="Proteomes" id="UP001198163">
    <property type="component" value="Unassembled WGS sequence"/>
</dbReference>
<feature type="compositionally biased region" description="Low complexity" evidence="1">
    <location>
        <begin position="207"/>
        <end position="231"/>
    </location>
</feature>
<keyword evidence="2" id="KW-0472">Membrane</keyword>
<gene>
    <name evidence="3" type="ORF">K7J14_11915</name>
</gene>
<feature type="compositionally biased region" description="Low complexity" evidence="1">
    <location>
        <begin position="76"/>
        <end position="112"/>
    </location>
</feature>
<evidence type="ECO:0000313" key="4">
    <source>
        <dbReference type="Proteomes" id="UP001198163"/>
    </source>
</evidence>
<feature type="region of interest" description="Disordered" evidence="1">
    <location>
        <begin position="53"/>
        <end position="231"/>
    </location>
</feature>
<comment type="caution">
    <text evidence="3">The sequence shown here is derived from an EMBL/GenBank/DDBJ whole genome shotgun (WGS) entry which is preliminary data.</text>
</comment>